<feature type="coiled-coil region" evidence="13">
    <location>
        <begin position="660"/>
        <end position="695"/>
    </location>
</feature>
<proteinExistence type="inferred from homology"/>
<protein>
    <recommendedName>
        <fullName evidence="3">DNA helicase</fullName>
        <ecNumber evidence="3">3.6.4.12</ecNumber>
    </recommendedName>
</protein>
<dbReference type="PROSITE" id="PS00847">
    <property type="entry name" value="MCM_1"/>
    <property type="match status" value="1"/>
</dbReference>
<keyword evidence="7" id="KW-0347">Helicase</keyword>
<sequence>MSQIMNSQGGQDETGRQIQQWFSDFLKKKTWIIEDKATQQKRQVKKYVVEAINMIQSKQNTLFVDAQDLMEEHSGNFLGLIQSFHRYEPFLQRAVSETTQIGQMVNIYGTVTRCTDIRPELIQGAFQCQLCNTIVKGVVQEYRYTEPKFCTNQGCQNTSEWKLYVADSIFTDMQKLRIQEDSGDIPPGGMPRSMDVILRDTVCDKVKPGDKVKVNGYLIVIPDIISLTKPGEKNMVVSRGEGIKQKNMQSTDGITGLKQLGQRDLNYKLAFVGNNIGLQFQQNKNNNGNSQGYQSDEVDQDLETYSLEEIYYQFTSEELKKIQKMQEDPQLYQNLYKSVAPTIQGQDEIKKGILLMLFGGIHKKTASQINLRGDLNVCVVGDPSTAKSQFLKYVSNFLPRSVYTSGKASTAAGLTASVQRDPETGEYCVEAGALLLADHGVCCIDEFDKMGTGDQVAIHEAMEQQTISIAKAGIQATLNARASILAAANPVFGRYDTSKSLKQNLDMSAPIMSRFDLFFVVLDQQDQNNDKNIANYILNLHQNGEEALEDYYMYSKEDMQLYLKFCRMLKPMFNKEAAQELRECYTKLRLSDQSSQQSAYKITVRQLESLIRLSESRARINGSIEITREFVKEAYRLLGSSILKIEKGEIGLEDFNANDLNNIQLNEQNQNQQNLNLLQEQIERKQRQEQQQRNTIKLSFDQYQQMCTQFIQILKDKQEEDNLYNQENPEEELRYGMKMKDLADTFIENNIDNLDLSTEERVRAQYKLLYTILKKMLENEQTIVLVEQHADYKEQKVAINDAIVE</sequence>
<keyword evidence="10" id="KW-0539">Nucleus</keyword>
<organism evidence="15 16">
    <name type="scientific">Pseudocohnilembus persalinus</name>
    <name type="common">Ciliate</name>
    <dbReference type="NCBI Taxonomy" id="266149"/>
    <lineage>
        <taxon>Eukaryota</taxon>
        <taxon>Sar</taxon>
        <taxon>Alveolata</taxon>
        <taxon>Ciliophora</taxon>
        <taxon>Intramacronucleata</taxon>
        <taxon>Oligohymenophorea</taxon>
        <taxon>Scuticociliatia</taxon>
        <taxon>Philasterida</taxon>
        <taxon>Pseudocohnilembidae</taxon>
        <taxon>Pseudocohnilembus</taxon>
    </lineage>
</organism>
<dbReference type="GO" id="GO:0003697">
    <property type="term" value="F:single-stranded DNA binding"/>
    <property type="evidence" value="ECO:0007669"/>
    <property type="project" value="TreeGrafter"/>
</dbReference>
<dbReference type="PRINTS" id="PR01657">
    <property type="entry name" value="MCMFAMILY"/>
</dbReference>
<dbReference type="EC" id="3.6.4.12" evidence="3"/>
<keyword evidence="5 12" id="KW-0547">Nucleotide-binding</keyword>
<dbReference type="InParanoid" id="A0A0V0QBM9"/>
<gene>
    <name evidence="15" type="ORF">PPERSA_02405</name>
</gene>
<evidence type="ECO:0000256" key="3">
    <source>
        <dbReference type="ARBA" id="ARBA00012551"/>
    </source>
</evidence>
<reference evidence="15 16" key="1">
    <citation type="journal article" date="2015" name="Sci. Rep.">
        <title>Genome of the facultative scuticociliatosis pathogen Pseudocohnilembus persalinus provides insight into its virulence through horizontal gene transfer.</title>
        <authorList>
            <person name="Xiong J."/>
            <person name="Wang G."/>
            <person name="Cheng J."/>
            <person name="Tian M."/>
            <person name="Pan X."/>
            <person name="Warren A."/>
            <person name="Jiang C."/>
            <person name="Yuan D."/>
            <person name="Miao W."/>
        </authorList>
    </citation>
    <scope>NUCLEOTIDE SEQUENCE [LARGE SCALE GENOMIC DNA]</scope>
    <source>
        <strain evidence="15">36N120E</strain>
    </source>
</reference>
<dbReference type="SMART" id="SM00350">
    <property type="entry name" value="MCM"/>
    <property type="match status" value="1"/>
</dbReference>
<comment type="similarity">
    <text evidence="2 12">Belongs to the MCM family.</text>
</comment>
<dbReference type="GO" id="GO:0005634">
    <property type="term" value="C:nucleus"/>
    <property type="evidence" value="ECO:0007669"/>
    <property type="project" value="UniProtKB-SubCell"/>
</dbReference>
<accession>A0A0V0QBM9</accession>
<dbReference type="GO" id="GO:0016787">
    <property type="term" value="F:hydrolase activity"/>
    <property type="evidence" value="ECO:0007669"/>
    <property type="project" value="UniProtKB-KW"/>
</dbReference>
<evidence type="ECO:0000256" key="13">
    <source>
        <dbReference type="SAM" id="Coils"/>
    </source>
</evidence>
<dbReference type="InterPro" id="IPR041562">
    <property type="entry name" value="MCM_lid"/>
</dbReference>
<evidence type="ECO:0000256" key="4">
    <source>
        <dbReference type="ARBA" id="ARBA00022705"/>
    </source>
</evidence>
<dbReference type="AlphaFoldDB" id="A0A0V0QBM9"/>
<dbReference type="GO" id="GO:0005524">
    <property type="term" value="F:ATP binding"/>
    <property type="evidence" value="ECO:0007669"/>
    <property type="project" value="UniProtKB-KW"/>
</dbReference>
<dbReference type="InterPro" id="IPR031327">
    <property type="entry name" value="MCM"/>
</dbReference>
<evidence type="ECO:0000256" key="10">
    <source>
        <dbReference type="ARBA" id="ARBA00023242"/>
    </source>
</evidence>
<dbReference type="CDD" id="cd17757">
    <property type="entry name" value="MCM6"/>
    <property type="match status" value="1"/>
</dbReference>
<dbReference type="PROSITE" id="PS50051">
    <property type="entry name" value="MCM_2"/>
    <property type="match status" value="1"/>
</dbReference>
<dbReference type="Pfam" id="PF17207">
    <property type="entry name" value="MCM_OB"/>
    <property type="match status" value="1"/>
</dbReference>
<evidence type="ECO:0000313" key="16">
    <source>
        <dbReference type="Proteomes" id="UP000054937"/>
    </source>
</evidence>
<dbReference type="Pfam" id="PF18263">
    <property type="entry name" value="WHD_MCM6"/>
    <property type="match status" value="1"/>
</dbReference>
<evidence type="ECO:0000256" key="9">
    <source>
        <dbReference type="ARBA" id="ARBA00023125"/>
    </source>
</evidence>
<dbReference type="GO" id="GO:1902969">
    <property type="term" value="P:mitotic DNA replication"/>
    <property type="evidence" value="ECO:0007669"/>
    <property type="project" value="TreeGrafter"/>
</dbReference>
<dbReference type="PANTHER" id="PTHR11630:SF43">
    <property type="entry name" value="DNA REPLICATION LICENSING FACTOR MCM6"/>
    <property type="match status" value="1"/>
</dbReference>
<dbReference type="Pfam" id="PF17855">
    <property type="entry name" value="MCM_lid"/>
    <property type="match status" value="1"/>
</dbReference>
<dbReference type="InterPro" id="IPR001208">
    <property type="entry name" value="MCM_dom"/>
</dbReference>
<dbReference type="PANTHER" id="PTHR11630">
    <property type="entry name" value="DNA REPLICATION LICENSING FACTOR MCM FAMILY MEMBER"/>
    <property type="match status" value="1"/>
</dbReference>
<evidence type="ECO:0000256" key="1">
    <source>
        <dbReference type="ARBA" id="ARBA00004123"/>
    </source>
</evidence>
<keyword evidence="16" id="KW-1185">Reference proteome</keyword>
<dbReference type="Gene3D" id="1.20.58.870">
    <property type="match status" value="1"/>
</dbReference>
<evidence type="ECO:0000313" key="15">
    <source>
        <dbReference type="EMBL" id="KRW99547.1"/>
    </source>
</evidence>
<keyword evidence="4" id="KW-0235">DNA replication</keyword>
<evidence type="ECO:0000256" key="5">
    <source>
        <dbReference type="ARBA" id="ARBA00022741"/>
    </source>
</evidence>
<keyword evidence="13" id="KW-0175">Coiled coil</keyword>
<dbReference type="Gene3D" id="2.40.50.140">
    <property type="entry name" value="Nucleic acid-binding proteins"/>
    <property type="match status" value="1"/>
</dbReference>
<dbReference type="OMA" id="RHQQTDK"/>
<comment type="subcellular location">
    <subcellularLocation>
        <location evidence="1">Nucleus</location>
    </subcellularLocation>
</comment>
<dbReference type="GO" id="GO:0000727">
    <property type="term" value="P:double-strand break repair via break-induced replication"/>
    <property type="evidence" value="ECO:0007669"/>
    <property type="project" value="TreeGrafter"/>
</dbReference>
<dbReference type="Gene3D" id="3.30.1640.10">
    <property type="entry name" value="mini-chromosome maintenance (MCM) complex, chain A, domain 1"/>
    <property type="match status" value="1"/>
</dbReference>
<dbReference type="SUPFAM" id="SSF50249">
    <property type="entry name" value="Nucleic acid-binding proteins"/>
    <property type="match status" value="1"/>
</dbReference>
<dbReference type="FunCoup" id="A0A0V0QBM9">
    <property type="interactions" value="367"/>
</dbReference>
<keyword evidence="9 12" id="KW-0238">DNA-binding</keyword>
<dbReference type="Pfam" id="PF00493">
    <property type="entry name" value="MCM"/>
    <property type="match status" value="1"/>
</dbReference>
<evidence type="ECO:0000259" key="14">
    <source>
        <dbReference type="PROSITE" id="PS50051"/>
    </source>
</evidence>
<keyword evidence="11" id="KW-0131">Cell cycle</keyword>
<evidence type="ECO:0000256" key="8">
    <source>
        <dbReference type="ARBA" id="ARBA00022840"/>
    </source>
</evidence>
<comment type="caution">
    <text evidence="15">The sequence shown here is derived from an EMBL/GenBank/DDBJ whole genome shotgun (WGS) entry which is preliminary data.</text>
</comment>
<dbReference type="InterPro" id="IPR033762">
    <property type="entry name" value="MCM_OB"/>
</dbReference>
<dbReference type="FunFam" id="2.20.28.10:FF:000003">
    <property type="entry name" value="DNA helicase"/>
    <property type="match status" value="1"/>
</dbReference>
<dbReference type="FunFam" id="3.40.50.300:FF:000115">
    <property type="entry name" value="DNA helicase"/>
    <property type="match status" value="1"/>
</dbReference>
<dbReference type="Proteomes" id="UP000054937">
    <property type="component" value="Unassembled WGS sequence"/>
</dbReference>
<dbReference type="GO" id="GO:0042555">
    <property type="term" value="C:MCM complex"/>
    <property type="evidence" value="ECO:0007669"/>
    <property type="project" value="TreeGrafter"/>
</dbReference>
<name>A0A0V0QBM9_PSEPJ</name>
<evidence type="ECO:0000256" key="11">
    <source>
        <dbReference type="ARBA" id="ARBA00023306"/>
    </source>
</evidence>
<evidence type="ECO:0000256" key="6">
    <source>
        <dbReference type="ARBA" id="ARBA00022801"/>
    </source>
</evidence>
<evidence type="ECO:0000256" key="7">
    <source>
        <dbReference type="ARBA" id="ARBA00022806"/>
    </source>
</evidence>
<evidence type="ECO:0000256" key="12">
    <source>
        <dbReference type="RuleBase" id="RU004070"/>
    </source>
</evidence>
<feature type="domain" description="MCM C-terminal AAA(+) ATPase" evidence="14">
    <location>
        <begin position="331"/>
        <end position="537"/>
    </location>
</feature>
<dbReference type="SUPFAM" id="SSF52540">
    <property type="entry name" value="P-loop containing nucleoside triphosphate hydrolases"/>
    <property type="match status" value="1"/>
</dbReference>
<dbReference type="EMBL" id="LDAU01000210">
    <property type="protein sequence ID" value="KRW99547.1"/>
    <property type="molecule type" value="Genomic_DNA"/>
</dbReference>
<keyword evidence="6 15" id="KW-0378">Hydrolase</keyword>
<evidence type="ECO:0000256" key="2">
    <source>
        <dbReference type="ARBA" id="ARBA00008010"/>
    </source>
</evidence>
<dbReference type="GO" id="GO:1990518">
    <property type="term" value="F:single-stranded 3'-5' DNA helicase activity"/>
    <property type="evidence" value="ECO:0007669"/>
    <property type="project" value="TreeGrafter"/>
</dbReference>
<dbReference type="InterPro" id="IPR027417">
    <property type="entry name" value="P-loop_NTPase"/>
</dbReference>
<dbReference type="InterPro" id="IPR041024">
    <property type="entry name" value="Mcm6_C"/>
</dbReference>
<dbReference type="Gene3D" id="3.40.50.300">
    <property type="entry name" value="P-loop containing nucleotide triphosphate hydrolases"/>
    <property type="match status" value="1"/>
</dbReference>
<dbReference type="InterPro" id="IPR012340">
    <property type="entry name" value="NA-bd_OB-fold"/>
</dbReference>
<keyword evidence="8 12" id="KW-0067">ATP-binding</keyword>
<dbReference type="InterPro" id="IPR018525">
    <property type="entry name" value="MCM_CS"/>
</dbReference>
<dbReference type="OrthoDB" id="1744952at2759"/>